<accession>A0ABW5JCG9</accession>
<keyword evidence="4 8" id="KW-0378">Hydrolase</keyword>
<evidence type="ECO:0000259" key="7">
    <source>
        <dbReference type="Pfam" id="PF00933"/>
    </source>
</evidence>
<dbReference type="SUPFAM" id="SSF51445">
    <property type="entry name" value="(Trans)glycosidases"/>
    <property type="match status" value="1"/>
</dbReference>
<dbReference type="Gene3D" id="3.40.710.10">
    <property type="entry name" value="DD-peptidase/beta-lactamase superfamily"/>
    <property type="match status" value="1"/>
</dbReference>
<comment type="caution">
    <text evidence="8">The sequence shown here is derived from an EMBL/GenBank/DDBJ whole genome shotgun (WGS) entry which is preliminary data.</text>
</comment>
<gene>
    <name evidence="8" type="ORF">ACFSR2_21450</name>
</gene>
<dbReference type="InterPro" id="IPR036962">
    <property type="entry name" value="Glyco_hydro_3_N_sf"/>
</dbReference>
<dbReference type="InterPro" id="IPR050226">
    <property type="entry name" value="NagZ_Beta-hexosaminidase"/>
</dbReference>
<dbReference type="InterPro" id="IPR001764">
    <property type="entry name" value="Glyco_hydro_3_N"/>
</dbReference>
<keyword evidence="9" id="KW-1185">Reference proteome</keyword>
<dbReference type="PANTHER" id="PTHR30480">
    <property type="entry name" value="BETA-HEXOSAMINIDASE-RELATED"/>
    <property type="match status" value="1"/>
</dbReference>
<dbReference type="EMBL" id="JBHULC010000038">
    <property type="protein sequence ID" value="MFD2523478.1"/>
    <property type="molecule type" value="Genomic_DNA"/>
</dbReference>
<dbReference type="PANTHER" id="PTHR30480:SF13">
    <property type="entry name" value="BETA-HEXOSAMINIDASE"/>
    <property type="match status" value="1"/>
</dbReference>
<dbReference type="InterPro" id="IPR001466">
    <property type="entry name" value="Beta-lactam-related"/>
</dbReference>
<dbReference type="Gene3D" id="3.20.20.300">
    <property type="entry name" value="Glycoside hydrolase, family 3, N-terminal domain"/>
    <property type="match status" value="1"/>
</dbReference>
<evidence type="ECO:0000256" key="2">
    <source>
        <dbReference type="ARBA" id="ARBA00005336"/>
    </source>
</evidence>
<evidence type="ECO:0000259" key="6">
    <source>
        <dbReference type="Pfam" id="PF00144"/>
    </source>
</evidence>
<comment type="similarity">
    <text evidence="2">Belongs to the glycosyl hydrolase 3 family.</text>
</comment>
<organism evidence="8 9">
    <name type="scientific">Emticicia soli</name>
    <dbReference type="NCBI Taxonomy" id="2027878"/>
    <lineage>
        <taxon>Bacteria</taxon>
        <taxon>Pseudomonadati</taxon>
        <taxon>Bacteroidota</taxon>
        <taxon>Cytophagia</taxon>
        <taxon>Cytophagales</taxon>
        <taxon>Leadbetterellaceae</taxon>
        <taxon>Emticicia</taxon>
    </lineage>
</organism>
<feature type="domain" description="Beta-lactamase-related" evidence="6">
    <location>
        <begin position="597"/>
        <end position="966"/>
    </location>
</feature>
<proteinExistence type="inferred from homology"/>
<dbReference type="Proteomes" id="UP001597510">
    <property type="component" value="Unassembled WGS sequence"/>
</dbReference>
<dbReference type="InterPro" id="IPR012338">
    <property type="entry name" value="Beta-lactam/transpept-like"/>
</dbReference>
<evidence type="ECO:0000256" key="4">
    <source>
        <dbReference type="ARBA" id="ARBA00022801"/>
    </source>
</evidence>
<reference evidence="9" key="1">
    <citation type="journal article" date="2019" name="Int. J. Syst. Evol. Microbiol.">
        <title>The Global Catalogue of Microorganisms (GCM) 10K type strain sequencing project: providing services to taxonomists for standard genome sequencing and annotation.</title>
        <authorList>
            <consortium name="The Broad Institute Genomics Platform"/>
            <consortium name="The Broad Institute Genome Sequencing Center for Infectious Disease"/>
            <person name="Wu L."/>
            <person name="Ma J."/>
        </authorList>
    </citation>
    <scope>NUCLEOTIDE SEQUENCE [LARGE SCALE GENOMIC DNA]</scope>
    <source>
        <strain evidence="9">KCTC 52344</strain>
    </source>
</reference>
<comment type="catalytic activity">
    <reaction evidence="1">
        <text>Hydrolysis of terminal non-reducing N-acetyl-D-hexosamine residues in N-acetyl-beta-D-hexosaminides.</text>
        <dbReference type="EC" id="3.2.1.52"/>
    </reaction>
</comment>
<dbReference type="InterPro" id="IPR017853">
    <property type="entry name" value="GH"/>
</dbReference>
<feature type="domain" description="Glycoside hydrolase family 3 N-terminal" evidence="7">
    <location>
        <begin position="49"/>
        <end position="364"/>
    </location>
</feature>
<dbReference type="PROSITE" id="PS00775">
    <property type="entry name" value="GLYCOSYL_HYDROL_F3"/>
    <property type="match status" value="1"/>
</dbReference>
<protein>
    <recommendedName>
        <fullName evidence="3">beta-N-acetylhexosaminidase</fullName>
        <ecNumber evidence="3">3.2.1.52</ecNumber>
    </recommendedName>
</protein>
<name>A0ABW5JCG9_9BACT</name>
<dbReference type="EC" id="3.2.1.52" evidence="3"/>
<dbReference type="SUPFAM" id="SSF56601">
    <property type="entry name" value="beta-lactamase/transpeptidase-like"/>
    <property type="match status" value="1"/>
</dbReference>
<evidence type="ECO:0000256" key="1">
    <source>
        <dbReference type="ARBA" id="ARBA00001231"/>
    </source>
</evidence>
<evidence type="ECO:0000256" key="3">
    <source>
        <dbReference type="ARBA" id="ARBA00012663"/>
    </source>
</evidence>
<evidence type="ECO:0000256" key="5">
    <source>
        <dbReference type="ARBA" id="ARBA00023295"/>
    </source>
</evidence>
<dbReference type="GO" id="GO:0016787">
    <property type="term" value="F:hydrolase activity"/>
    <property type="evidence" value="ECO:0007669"/>
    <property type="project" value="UniProtKB-KW"/>
</dbReference>
<dbReference type="Pfam" id="PF00144">
    <property type="entry name" value="Beta-lactamase"/>
    <property type="match status" value="1"/>
</dbReference>
<evidence type="ECO:0000313" key="9">
    <source>
        <dbReference type="Proteomes" id="UP001597510"/>
    </source>
</evidence>
<dbReference type="InterPro" id="IPR019800">
    <property type="entry name" value="Glyco_hydro_3_AS"/>
</dbReference>
<sequence length="984" mass="109952">MLVRKIIILGAFALSLFTVFSSFILSPKPSHYQTLQDKWADSLLATMSVDQKVGQLFMIATFSNRTEKYYQQVENNIATYHLGGLIFFQGGPHRQAKLTNRYQQISRIPLLIGMDAEWGLGMRLDSTIDFPKQITLGAIQDNSYVEKFGEEIGRQCKRMGIHINFAPSVDVNTNPDNPIINYRSFGESQINVAEKGIAYVRGMKKYNILGSAKHFPGHGDTDQDSHHTLPVVNHTLQRLNEVELYPFRRLIADSVGTVMTGHLFVPALEPRGTTPTSISEKIVTQIIKNQMGFKGLTVTDALNMRGITQGLQPGEPELLAFMAGNDILLQSGNLPAAFKRIKQAVESGQIQMDILNMRVKKILKAKYWAGLNNYKPIEMAGLSSDLNSKKSLDLKAELFEQAVTIARNENNLLPFTHLDTLTFASVAISSEYENVFQKTLSQYANFKHFTVPFKPSTEKDVAWVLDEAAKYKVVVVSVHGMNSKGERNYGVSPATVTFINQLSQRTNVVVCAFGNPYGLKLYGNSRNLVCGYEDDPISHKIVPQVLFGALPAKGRLPVSVANDLKVGNGIQTPKLGRVSFGNAESVGMNSQKLDEIEQVVKQGIDNRAFPGCQVLVARQGKIVYNRSFGTLRYGVYEPVNDQTLYDIASMTKVSATLQGVMMLNERGEIDMNEKISKYLPEMKGTNKENMLVSDILMHQAGLVAFVPFWEKTKTGNSLSNNYYSTVYDSLQVPPNLQVASNLFIKPAIRDSVWRWVMQSKLLNIYDRLGGYRYTYSDLGLLILQKLVERITNQPLDEFLEQNLYEPLGMTATLYNPLQRFPKNNIAPTENEAIFRASQIQGTVHDPNAALLGGVAGHAGLFSNASDLVKLFQMNLQNGFYGGRNFLFPETVRHFAKNYTQKSHRGLGWDKPNSGDSPIIGSTASANTYGHSGFTGTVVWVDPDRELIFIFLSNRVYPLSTNNKINTLRIRKRIHEIINESIIVQ</sequence>
<dbReference type="Pfam" id="PF00933">
    <property type="entry name" value="Glyco_hydro_3"/>
    <property type="match status" value="1"/>
</dbReference>
<dbReference type="RefSeq" id="WP_340233334.1">
    <property type="nucleotide sequence ID" value="NZ_JBBEWC010000001.1"/>
</dbReference>
<evidence type="ECO:0000313" key="8">
    <source>
        <dbReference type="EMBL" id="MFD2523478.1"/>
    </source>
</evidence>
<keyword evidence="5" id="KW-0326">Glycosidase</keyword>